<dbReference type="SUPFAM" id="SSF55961">
    <property type="entry name" value="Bet v1-like"/>
    <property type="match status" value="1"/>
</dbReference>
<dbReference type="Proteomes" id="UP000674416">
    <property type="component" value="Unassembled WGS sequence"/>
</dbReference>
<protein>
    <submittedName>
        <fullName evidence="3">Uncharacterized protein YndB with AHSA1/START domain</fullName>
    </submittedName>
</protein>
<accession>A0ABS4CRK8</accession>
<dbReference type="InterPro" id="IPR023393">
    <property type="entry name" value="START-like_dom_sf"/>
</dbReference>
<reference evidence="3 4" key="1">
    <citation type="submission" date="2021-01" db="EMBL/GenBank/DDBJ databases">
        <title>Genomic Encyclopedia of Type Strains, Phase IV (KMG-IV): sequencing the most valuable type-strain genomes for metagenomic binning, comparative biology and taxonomic classification.</title>
        <authorList>
            <person name="Goeker M."/>
        </authorList>
    </citation>
    <scope>NUCLEOTIDE SEQUENCE [LARGE SCALE GENOMIC DNA]</scope>
    <source>
        <strain evidence="3 4">DSM 103394</strain>
    </source>
</reference>
<comment type="caution">
    <text evidence="3">The sequence shown here is derived from an EMBL/GenBank/DDBJ whole genome shotgun (WGS) entry which is preliminary data.</text>
</comment>
<dbReference type="Gene3D" id="3.30.530.20">
    <property type="match status" value="1"/>
</dbReference>
<sequence>MTKPKFVYVTYIATTPEKLWEALTDGGFTQKYFFGTRVESEWKEGADVNYYRNGKISDYGKVLTCEHPRLLSFTWTYVGDDTPRESPTRVTFELQPLESSVKLTLKHENLLETDFVDDNDTFEGYNNGWPAVLSNLKIKELSRNRKDFAANKGLKQLE</sequence>
<dbReference type="EMBL" id="JAFDST010000001">
    <property type="protein sequence ID" value="MBP1080208.1"/>
    <property type="molecule type" value="Genomic_DNA"/>
</dbReference>
<keyword evidence="4" id="KW-1185">Reference proteome</keyword>
<organism evidence="3 4">
    <name type="scientific">Bacillus capparidis</name>
    <dbReference type="NCBI Taxonomy" id="1840411"/>
    <lineage>
        <taxon>Bacteria</taxon>
        <taxon>Bacillati</taxon>
        <taxon>Bacillota</taxon>
        <taxon>Bacilli</taxon>
        <taxon>Bacillales</taxon>
        <taxon>Bacillaceae</taxon>
        <taxon>Bacillus</taxon>
    </lineage>
</organism>
<gene>
    <name evidence="3" type="ORF">JOC74_000696</name>
</gene>
<proteinExistence type="inferred from homology"/>
<evidence type="ECO:0000259" key="2">
    <source>
        <dbReference type="Pfam" id="PF08327"/>
    </source>
</evidence>
<evidence type="ECO:0000256" key="1">
    <source>
        <dbReference type="ARBA" id="ARBA00006817"/>
    </source>
</evidence>
<evidence type="ECO:0000313" key="3">
    <source>
        <dbReference type="EMBL" id="MBP1080208.1"/>
    </source>
</evidence>
<dbReference type="CDD" id="cd08893">
    <property type="entry name" value="SRPBCC_CalC_Aha1-like_GntR-HTH"/>
    <property type="match status" value="1"/>
</dbReference>
<dbReference type="Pfam" id="PF08327">
    <property type="entry name" value="AHSA1"/>
    <property type="match status" value="1"/>
</dbReference>
<dbReference type="InterPro" id="IPR013538">
    <property type="entry name" value="ASHA1/2-like_C"/>
</dbReference>
<comment type="similarity">
    <text evidence="1">Belongs to the AHA1 family.</text>
</comment>
<dbReference type="RefSeq" id="WP_082363788.1">
    <property type="nucleotide sequence ID" value="NZ_JAFDST010000001.1"/>
</dbReference>
<evidence type="ECO:0000313" key="4">
    <source>
        <dbReference type="Proteomes" id="UP000674416"/>
    </source>
</evidence>
<feature type="domain" description="Activator of Hsp90 ATPase homologue 1/2-like C-terminal" evidence="2">
    <location>
        <begin position="14"/>
        <end position="137"/>
    </location>
</feature>
<name>A0ABS4CRK8_9BACI</name>